<dbReference type="InterPro" id="IPR036086">
    <property type="entry name" value="ParB/Sulfiredoxin_sf"/>
</dbReference>
<proteinExistence type="predicted"/>
<feature type="compositionally biased region" description="Pro residues" evidence="2">
    <location>
        <begin position="156"/>
        <end position="178"/>
    </location>
</feature>
<reference evidence="3 4" key="1">
    <citation type="journal article" date="2018" name="Harmful Algae">
        <title>The highly heterogeneous methylated genomes and diverse restriction-modification systems of bloom-forming Microcystis.</title>
        <authorList>
            <person name="Zhao L."/>
            <person name="Song Y."/>
            <person name="Li L."/>
            <person name="Gan N."/>
            <person name="Brand J.J."/>
            <person name="Song L."/>
        </authorList>
    </citation>
    <scope>NUCLEOTIDE SEQUENCE [LARGE SCALE GENOMIC DNA]</scope>
    <source>
        <strain evidence="3 4">PCC 7806SL</strain>
    </source>
</reference>
<dbReference type="AlphaFoldDB" id="A0AB33BGR7"/>
<evidence type="ECO:0008006" key="5">
    <source>
        <dbReference type="Google" id="ProtNLM"/>
    </source>
</evidence>
<organism evidence="3 4">
    <name type="scientific">Microcystis aeruginosa PCC 7806SL</name>
    <dbReference type="NCBI Taxonomy" id="1903187"/>
    <lineage>
        <taxon>Bacteria</taxon>
        <taxon>Bacillati</taxon>
        <taxon>Cyanobacteriota</taxon>
        <taxon>Cyanophyceae</taxon>
        <taxon>Oscillatoriophycideae</taxon>
        <taxon>Chroococcales</taxon>
        <taxon>Microcystaceae</taxon>
        <taxon>Microcystis</taxon>
    </lineage>
</organism>
<feature type="region of interest" description="Disordered" evidence="2">
    <location>
        <begin position="154"/>
        <end position="180"/>
    </location>
</feature>
<evidence type="ECO:0000313" key="4">
    <source>
        <dbReference type="Proteomes" id="UP000192439"/>
    </source>
</evidence>
<evidence type="ECO:0000313" key="3">
    <source>
        <dbReference type="EMBL" id="ARI80037.1"/>
    </source>
</evidence>
<dbReference type="Gene3D" id="3.90.1530.10">
    <property type="entry name" value="Conserved hypothetical protein from pyrococcus furiosus pfu- 392566-001, ParB domain"/>
    <property type="match status" value="1"/>
</dbReference>
<evidence type="ECO:0000256" key="2">
    <source>
        <dbReference type="SAM" id="MobiDB-lite"/>
    </source>
</evidence>
<keyword evidence="1" id="KW-0175">Coiled coil</keyword>
<accession>A0AB33BGR7</accession>
<dbReference type="EMBL" id="CP020771">
    <property type="protein sequence ID" value="ARI80037.1"/>
    <property type="molecule type" value="Genomic_DNA"/>
</dbReference>
<feature type="coiled-coil region" evidence="1">
    <location>
        <begin position="123"/>
        <end position="151"/>
    </location>
</feature>
<protein>
    <recommendedName>
        <fullName evidence="5">ParB/Sulfiredoxin domain-containing protein</fullName>
    </recommendedName>
</protein>
<dbReference type="RefSeq" id="WP_084989828.1">
    <property type="nucleotide sequence ID" value="NZ_CP020771.1"/>
</dbReference>
<sequence length="246" mass="27726">MWKFLRVDITDINPSLPRETFSETELENLANLIIEMGGLIRPAILKKADNKKVDERYNIISGDLEYYASVIANQKVPDIEMINAFVVDKEAESIALQQMKLLSSSPGLITTPEKTDNPLELRMSNLEKRLETHLQAIREEYQKEIKRLEEKIIISPPSPPSHPSPPSPPSHPSPPSPPSKSILELLNSCDTNQLKKVGIPPASVNDFLKKRSEKPFDSLEDILNRPVSGVKEKRLIKLVDYLLTSN</sequence>
<dbReference type="Proteomes" id="UP000192439">
    <property type="component" value="Chromosome"/>
</dbReference>
<keyword evidence="4" id="KW-1185">Reference proteome</keyword>
<evidence type="ECO:0000256" key="1">
    <source>
        <dbReference type="SAM" id="Coils"/>
    </source>
</evidence>
<dbReference type="SUPFAM" id="SSF110849">
    <property type="entry name" value="ParB/Sulfiredoxin"/>
    <property type="match status" value="1"/>
</dbReference>
<gene>
    <name evidence="3" type="ORF">BH695_0756</name>
</gene>
<name>A0AB33BGR7_MICA7</name>